<reference evidence="2" key="1">
    <citation type="submission" date="2022-11" db="UniProtKB">
        <authorList>
            <consortium name="WormBaseParasite"/>
        </authorList>
    </citation>
    <scope>IDENTIFICATION</scope>
</reference>
<dbReference type="WBParaSite" id="PS1159_v2.g18816.t1">
    <property type="protein sequence ID" value="PS1159_v2.g18816.t1"/>
    <property type="gene ID" value="PS1159_v2.g18816"/>
</dbReference>
<sequence length="290" mass="33462">MFIIKFLILSKFCFISTFSIQFSSWPRNDLSLSASNVEASENSVNQNFLEYSDLPSDSKDFETEPPTAEEAEAAAKKTQSKVEVKEIKDSSRKIEIENSLEGQRSSDEFNPETVFQDDESEEYHCSNFPNQTLIRPHFFSCNSPVRPPILVVHDSAVSNKTGDYQFPLDFTQTVRFFFDVTSFATRRYDNLRAEVYLYRRKTGWLGCGWMFLPTFGIIDNYDVCEDNLSCPIYPGRQVIEVSINPKIAFSGIFKMVHSKHSPYQLIIRLVNNRSPTEELMCVVYQSRIEF</sequence>
<name>A0AC35FLW2_9BILA</name>
<accession>A0AC35FLW2</accession>
<evidence type="ECO:0000313" key="2">
    <source>
        <dbReference type="WBParaSite" id="PS1159_v2.g18816.t1"/>
    </source>
</evidence>
<evidence type="ECO:0000313" key="1">
    <source>
        <dbReference type="Proteomes" id="UP000887580"/>
    </source>
</evidence>
<proteinExistence type="predicted"/>
<protein>
    <submittedName>
        <fullName evidence="2">MD-2-related lipid-recognition domain-containing protein</fullName>
    </submittedName>
</protein>
<organism evidence="1 2">
    <name type="scientific">Panagrolaimus sp. PS1159</name>
    <dbReference type="NCBI Taxonomy" id="55785"/>
    <lineage>
        <taxon>Eukaryota</taxon>
        <taxon>Metazoa</taxon>
        <taxon>Ecdysozoa</taxon>
        <taxon>Nematoda</taxon>
        <taxon>Chromadorea</taxon>
        <taxon>Rhabditida</taxon>
        <taxon>Tylenchina</taxon>
        <taxon>Panagrolaimomorpha</taxon>
        <taxon>Panagrolaimoidea</taxon>
        <taxon>Panagrolaimidae</taxon>
        <taxon>Panagrolaimus</taxon>
    </lineage>
</organism>
<dbReference type="Proteomes" id="UP000887580">
    <property type="component" value="Unplaced"/>
</dbReference>